<protein>
    <submittedName>
        <fullName evidence="2">Uncharacterized protein</fullName>
    </submittedName>
</protein>
<evidence type="ECO:0000313" key="2">
    <source>
        <dbReference type="EMBL" id="TFY53611.1"/>
    </source>
</evidence>
<proteinExistence type="predicted"/>
<sequence length="109" mass="11476">MSATVSTGCIRQTTAVVSQLIADSRDLSAPHSNSQEAGQSGGMEVPSMHPLHCCAVLSGTTFHGHRKPLAIRASTHLPRLTILGHRIRPPPTIIYPAPSGFRDVGAATD</sequence>
<gene>
    <name evidence="2" type="ORF">EVG20_g10038</name>
</gene>
<reference evidence="2 3" key="1">
    <citation type="submission" date="2019-02" db="EMBL/GenBank/DDBJ databases">
        <title>Genome sequencing of the rare red list fungi Dentipellis fragilis.</title>
        <authorList>
            <person name="Buettner E."/>
            <person name="Kellner H."/>
        </authorList>
    </citation>
    <scope>NUCLEOTIDE SEQUENCE [LARGE SCALE GENOMIC DNA]</scope>
    <source>
        <strain evidence="2 3">DSM 105465</strain>
    </source>
</reference>
<accession>A0A4Y9XWV4</accession>
<keyword evidence="3" id="KW-1185">Reference proteome</keyword>
<dbReference type="EMBL" id="SEOQ01001129">
    <property type="protein sequence ID" value="TFY53611.1"/>
    <property type="molecule type" value="Genomic_DNA"/>
</dbReference>
<dbReference type="AlphaFoldDB" id="A0A4Y9XWV4"/>
<name>A0A4Y9XWV4_9AGAM</name>
<comment type="caution">
    <text evidence="2">The sequence shown here is derived from an EMBL/GenBank/DDBJ whole genome shotgun (WGS) entry which is preliminary data.</text>
</comment>
<evidence type="ECO:0000256" key="1">
    <source>
        <dbReference type="SAM" id="MobiDB-lite"/>
    </source>
</evidence>
<organism evidence="2 3">
    <name type="scientific">Dentipellis fragilis</name>
    <dbReference type="NCBI Taxonomy" id="205917"/>
    <lineage>
        <taxon>Eukaryota</taxon>
        <taxon>Fungi</taxon>
        <taxon>Dikarya</taxon>
        <taxon>Basidiomycota</taxon>
        <taxon>Agaricomycotina</taxon>
        <taxon>Agaricomycetes</taxon>
        <taxon>Russulales</taxon>
        <taxon>Hericiaceae</taxon>
        <taxon>Dentipellis</taxon>
    </lineage>
</organism>
<dbReference type="Proteomes" id="UP000298327">
    <property type="component" value="Unassembled WGS sequence"/>
</dbReference>
<evidence type="ECO:0000313" key="3">
    <source>
        <dbReference type="Proteomes" id="UP000298327"/>
    </source>
</evidence>
<feature type="region of interest" description="Disordered" evidence="1">
    <location>
        <begin position="25"/>
        <end position="44"/>
    </location>
</feature>